<dbReference type="OrthoDB" id="193277at2759"/>
<dbReference type="PANTHER" id="PTHR38745">
    <property type="entry name" value="PHOSPHATASE, PUTATIVE-RELATED"/>
    <property type="match status" value="1"/>
</dbReference>
<dbReference type="eggNOG" id="ENOG502RC02">
    <property type="taxonomic scope" value="Eukaryota"/>
</dbReference>
<dbReference type="SUPFAM" id="SSF52799">
    <property type="entry name" value="(Phosphotyrosine protein) phosphatases II"/>
    <property type="match status" value="1"/>
</dbReference>
<dbReference type="PANTHER" id="PTHR38745:SF1">
    <property type="entry name" value="TYROSINE SPECIFIC PROTEIN PHOSPHATASES DOMAIN-CONTAINING PROTEIN"/>
    <property type="match status" value="1"/>
</dbReference>
<proteinExistence type="predicted"/>
<dbReference type="InParanoid" id="F0ZSX7"/>
<feature type="chain" id="PRO_5003262743" description="Tyrosine specific protein phosphatases domain-containing protein" evidence="1">
    <location>
        <begin position="20"/>
        <end position="255"/>
    </location>
</feature>
<dbReference type="RefSeq" id="XP_003290522.1">
    <property type="nucleotide sequence ID" value="XM_003290474.1"/>
</dbReference>
<dbReference type="VEuPathDB" id="AmoebaDB:DICPUDRAFT_155043"/>
<evidence type="ECO:0000313" key="2">
    <source>
        <dbReference type="EMBL" id="EGC32956.1"/>
    </source>
</evidence>
<dbReference type="AlphaFoldDB" id="F0ZSX7"/>
<dbReference type="PROSITE" id="PS00383">
    <property type="entry name" value="TYR_PHOSPHATASE_1"/>
    <property type="match status" value="1"/>
</dbReference>
<evidence type="ECO:0008006" key="4">
    <source>
        <dbReference type="Google" id="ProtNLM"/>
    </source>
</evidence>
<dbReference type="InterPro" id="IPR016130">
    <property type="entry name" value="Tyr_Pase_AS"/>
</dbReference>
<reference evidence="3" key="1">
    <citation type="journal article" date="2011" name="Genome Biol.">
        <title>Comparative genomics of the social amoebae Dictyostelium discoideum and Dictyostelium purpureum.</title>
        <authorList>
            <consortium name="US DOE Joint Genome Institute (JGI-PGF)"/>
            <person name="Sucgang R."/>
            <person name="Kuo A."/>
            <person name="Tian X."/>
            <person name="Salerno W."/>
            <person name="Parikh A."/>
            <person name="Feasley C.L."/>
            <person name="Dalin E."/>
            <person name="Tu H."/>
            <person name="Huang E."/>
            <person name="Barry K."/>
            <person name="Lindquist E."/>
            <person name="Shapiro H."/>
            <person name="Bruce D."/>
            <person name="Schmutz J."/>
            <person name="Salamov A."/>
            <person name="Fey P."/>
            <person name="Gaudet P."/>
            <person name="Anjard C."/>
            <person name="Babu M.M."/>
            <person name="Basu S."/>
            <person name="Bushmanova Y."/>
            <person name="van der Wel H."/>
            <person name="Katoh-Kurasawa M."/>
            <person name="Dinh C."/>
            <person name="Coutinho P.M."/>
            <person name="Saito T."/>
            <person name="Elias M."/>
            <person name="Schaap P."/>
            <person name="Kay R.R."/>
            <person name="Henrissat B."/>
            <person name="Eichinger L."/>
            <person name="Rivero F."/>
            <person name="Putnam N.H."/>
            <person name="West C.M."/>
            <person name="Loomis W.F."/>
            <person name="Chisholm R.L."/>
            <person name="Shaulsky G."/>
            <person name="Strassmann J.E."/>
            <person name="Queller D.C."/>
            <person name="Kuspa A."/>
            <person name="Grigoriev I.V."/>
        </authorList>
    </citation>
    <scope>NUCLEOTIDE SEQUENCE [LARGE SCALE GENOMIC DNA]</scope>
    <source>
        <strain evidence="3">QSDP1</strain>
    </source>
</reference>
<protein>
    <recommendedName>
        <fullName evidence="4">Tyrosine specific protein phosphatases domain-containing protein</fullName>
    </recommendedName>
</protein>
<evidence type="ECO:0000256" key="1">
    <source>
        <dbReference type="SAM" id="SignalP"/>
    </source>
</evidence>
<feature type="signal peptide" evidence="1">
    <location>
        <begin position="1"/>
        <end position="19"/>
    </location>
</feature>
<organism evidence="2 3">
    <name type="scientific">Dictyostelium purpureum</name>
    <name type="common">Slime mold</name>
    <dbReference type="NCBI Taxonomy" id="5786"/>
    <lineage>
        <taxon>Eukaryota</taxon>
        <taxon>Amoebozoa</taxon>
        <taxon>Evosea</taxon>
        <taxon>Eumycetozoa</taxon>
        <taxon>Dictyostelia</taxon>
        <taxon>Dictyosteliales</taxon>
        <taxon>Dictyosteliaceae</taxon>
        <taxon>Dictyostelium</taxon>
    </lineage>
</organism>
<keyword evidence="3" id="KW-1185">Reference proteome</keyword>
<dbReference type="InterPro" id="IPR029021">
    <property type="entry name" value="Prot-tyrosine_phosphatase-like"/>
</dbReference>
<dbReference type="Gene3D" id="3.90.190.10">
    <property type="entry name" value="Protein tyrosine phosphatase superfamily"/>
    <property type="match status" value="1"/>
</dbReference>
<dbReference type="OMA" id="KALEWDF"/>
<dbReference type="EMBL" id="GL871165">
    <property type="protein sequence ID" value="EGC32956.1"/>
    <property type="molecule type" value="Genomic_DNA"/>
</dbReference>
<sequence length="255" mass="29789">MKYINILVFLLLCVTFVKSSDLESRKVHLVDYYQLPNGNTNYFFRGNEPKKTLSNGINKSNYSTAILAYDDLVEYMRNNSQTVYGITLPDQFYIIDIKLVTGPLPSELKDVELEQNFFAAEPQLGEFHMNQTFGDIIDPQFVSKDNLEKYATSLPTWSKDNLPLRMRDYHNILITQRDLPVVLYVHCECGCDRTGEVMASYVMRFKGWNLEKALEWDFQIAGRVINFANRWAAQWYCLYLYYVEKFDIDCNPPPL</sequence>
<name>F0ZSX7_DICPU</name>
<dbReference type="FunCoup" id="F0ZSX7">
    <property type="interactions" value="1"/>
</dbReference>
<accession>F0ZSX7</accession>
<keyword evidence="1" id="KW-0732">Signal</keyword>
<dbReference type="GeneID" id="10507917"/>
<gene>
    <name evidence="2" type="ORF">DICPUDRAFT_155043</name>
</gene>
<dbReference type="Proteomes" id="UP000001064">
    <property type="component" value="Unassembled WGS sequence"/>
</dbReference>
<evidence type="ECO:0000313" key="3">
    <source>
        <dbReference type="Proteomes" id="UP000001064"/>
    </source>
</evidence>
<dbReference type="KEGG" id="dpp:DICPUDRAFT_155043"/>